<dbReference type="AlphaFoldDB" id="A0A6P1BE10"/>
<dbReference type="RefSeq" id="WP_163153437.1">
    <property type="nucleotide sequence ID" value="NZ_VKHP01000040.1"/>
</dbReference>
<evidence type="ECO:0000313" key="1">
    <source>
        <dbReference type="EMBL" id="NEU96677.1"/>
    </source>
</evidence>
<keyword evidence="2" id="KW-1185">Reference proteome</keyword>
<dbReference type="PANTHER" id="PTHR38471">
    <property type="entry name" value="FOUR HELIX BUNDLE PROTEIN"/>
    <property type="match status" value="1"/>
</dbReference>
<dbReference type="EMBL" id="VKHP01000040">
    <property type="protein sequence ID" value="NEU96677.1"/>
    <property type="molecule type" value="Genomic_DNA"/>
</dbReference>
<dbReference type="NCBIfam" id="TIGR02436">
    <property type="entry name" value="four helix bundle protein"/>
    <property type="match status" value="1"/>
</dbReference>
<dbReference type="Proteomes" id="UP000468531">
    <property type="component" value="Unassembled WGS sequence"/>
</dbReference>
<dbReference type="NCBIfam" id="NF008911">
    <property type="entry name" value="PRK12275.1-2"/>
    <property type="match status" value="1"/>
</dbReference>
<gene>
    <name evidence="1" type="ORF">FNJ47_12725</name>
</gene>
<dbReference type="Gene3D" id="1.20.1440.60">
    <property type="entry name" value="23S rRNA-intervening sequence"/>
    <property type="match status" value="1"/>
</dbReference>
<dbReference type="InterPro" id="IPR036583">
    <property type="entry name" value="23S_rRNA_IVS_sf"/>
</dbReference>
<accession>A0A6P1BE10</accession>
<comment type="caution">
    <text evidence="1">The sequence shown here is derived from an EMBL/GenBank/DDBJ whole genome shotgun (WGS) entry which is preliminary data.</text>
</comment>
<organism evidence="1 2">
    <name type="scientific">Bradyrhizobium uaiense</name>
    <dbReference type="NCBI Taxonomy" id="2594946"/>
    <lineage>
        <taxon>Bacteria</taxon>
        <taxon>Pseudomonadati</taxon>
        <taxon>Pseudomonadota</taxon>
        <taxon>Alphaproteobacteria</taxon>
        <taxon>Hyphomicrobiales</taxon>
        <taxon>Nitrobacteraceae</taxon>
        <taxon>Bradyrhizobium</taxon>
    </lineage>
</organism>
<dbReference type="InterPro" id="IPR012657">
    <property type="entry name" value="23S_rRNA-intervening_sequence"/>
</dbReference>
<dbReference type="SUPFAM" id="SSF158446">
    <property type="entry name" value="IVS-encoded protein-like"/>
    <property type="match status" value="1"/>
</dbReference>
<proteinExistence type="predicted"/>
<name>A0A6P1BE10_9BRAD</name>
<evidence type="ECO:0000313" key="2">
    <source>
        <dbReference type="Proteomes" id="UP000468531"/>
    </source>
</evidence>
<protein>
    <submittedName>
        <fullName evidence="1">Four helix bundle protein</fullName>
    </submittedName>
</protein>
<dbReference type="Pfam" id="PF05635">
    <property type="entry name" value="23S_rRNA_IVP"/>
    <property type="match status" value="1"/>
</dbReference>
<dbReference type="PANTHER" id="PTHR38471:SF2">
    <property type="entry name" value="FOUR HELIX BUNDLE PROTEIN"/>
    <property type="match status" value="1"/>
</dbReference>
<dbReference type="CDD" id="cd16377">
    <property type="entry name" value="23S_rRNA_IVP_like"/>
    <property type="match status" value="1"/>
</dbReference>
<reference evidence="1 2" key="1">
    <citation type="journal article" date="2020" name="Arch. Microbiol.">
        <title>Bradyrhizobium uaiense sp. nov., a new highly efficient cowpea symbiont.</title>
        <authorList>
            <person name="Cabral Michel D."/>
            <person name="Azarias Guimaraes A."/>
            <person name="Martins da Costa E."/>
            <person name="Soares de Carvalho T."/>
            <person name="Balsanelli E."/>
            <person name="Willems A."/>
            <person name="Maltempi de Souza E."/>
            <person name="de Souza Moreira F.M."/>
        </authorList>
    </citation>
    <scope>NUCLEOTIDE SEQUENCE [LARGE SCALE GENOMIC DNA]</scope>
    <source>
        <strain evidence="1 2">UFLA 03-164</strain>
    </source>
</reference>
<sequence length="126" mass="14027">MSEPSINSYRDLRVWQDAMTLAESCYRLTRQFPRDELFGLTSQIRRAAASIPANVAEGHGRENTGSFVQSLRIAQGSLKELETHALLAERVGISLSQNTQPVLAHCESLGKMLRALIRSLQDKSTK</sequence>